<dbReference type="Proteomes" id="UP000014760">
    <property type="component" value="Unassembled WGS sequence"/>
</dbReference>
<dbReference type="CDD" id="cd09531">
    <property type="entry name" value="SAM_CS047"/>
    <property type="match status" value="1"/>
</dbReference>
<evidence type="ECO:0000313" key="2">
    <source>
        <dbReference type="EMBL" id="ELU02901.1"/>
    </source>
</evidence>
<reference evidence="3" key="3">
    <citation type="submission" date="2015-06" db="UniProtKB">
        <authorList>
            <consortium name="EnsemblMetazoa"/>
        </authorList>
    </citation>
    <scope>IDENTIFICATION</scope>
</reference>
<dbReference type="AlphaFoldDB" id="R7U9V5"/>
<evidence type="ECO:0000256" key="1">
    <source>
        <dbReference type="SAM" id="MobiDB-lite"/>
    </source>
</evidence>
<sequence length="169" mass="18329">IPAGEAANYAVVFSDNRIQQDMLPDLQKEYLSDMGISVMGDVIAILKHAKVVHSHNSRQRALLGNSSVGRTSPVSSALKSTPASRTVSHYINSTSYQPNPEPTGRMSMSSGMASRLGPKPATPKAVSVPVPKKRRVFPEHEGRYKISMPKGTTMKTKRILAQRGIQGSM</sequence>
<dbReference type="SUPFAM" id="SSF47769">
    <property type="entry name" value="SAM/Pointed domain"/>
    <property type="match status" value="1"/>
</dbReference>
<dbReference type="HOGENOM" id="CLU_095185_0_0_1"/>
<dbReference type="EMBL" id="AMQN01008651">
    <property type="status" value="NOT_ANNOTATED_CDS"/>
    <property type="molecule type" value="Genomic_DNA"/>
</dbReference>
<reference evidence="4" key="1">
    <citation type="submission" date="2012-12" db="EMBL/GenBank/DDBJ databases">
        <authorList>
            <person name="Hellsten U."/>
            <person name="Grimwood J."/>
            <person name="Chapman J.A."/>
            <person name="Shapiro H."/>
            <person name="Aerts A."/>
            <person name="Otillar R.P."/>
            <person name="Terry A.Y."/>
            <person name="Boore J.L."/>
            <person name="Simakov O."/>
            <person name="Marletaz F."/>
            <person name="Cho S.-J."/>
            <person name="Edsinger-Gonzales E."/>
            <person name="Havlak P."/>
            <person name="Kuo D.-H."/>
            <person name="Larsson T."/>
            <person name="Lv J."/>
            <person name="Arendt D."/>
            <person name="Savage R."/>
            <person name="Osoegawa K."/>
            <person name="de Jong P."/>
            <person name="Lindberg D.R."/>
            <person name="Seaver E.C."/>
            <person name="Weisblat D.A."/>
            <person name="Putnam N.H."/>
            <person name="Grigoriev I.V."/>
            <person name="Rokhsar D.S."/>
        </authorList>
    </citation>
    <scope>NUCLEOTIDE SEQUENCE</scope>
    <source>
        <strain evidence="4">I ESC-2004</strain>
    </source>
</reference>
<dbReference type="PANTHER" id="PTHR21359:SF1">
    <property type="entry name" value="DUF5577 DOMAIN-CONTAINING PROTEIN"/>
    <property type="match status" value="1"/>
</dbReference>
<name>R7U9V5_CAPTE</name>
<feature type="non-terminal residue" evidence="2">
    <location>
        <position position="169"/>
    </location>
</feature>
<dbReference type="OrthoDB" id="10067653at2759"/>
<reference evidence="2 4" key="2">
    <citation type="journal article" date="2013" name="Nature">
        <title>Insights into bilaterian evolution from three spiralian genomes.</title>
        <authorList>
            <person name="Simakov O."/>
            <person name="Marletaz F."/>
            <person name="Cho S.J."/>
            <person name="Edsinger-Gonzales E."/>
            <person name="Havlak P."/>
            <person name="Hellsten U."/>
            <person name="Kuo D.H."/>
            <person name="Larsson T."/>
            <person name="Lv J."/>
            <person name="Arendt D."/>
            <person name="Savage R."/>
            <person name="Osoegawa K."/>
            <person name="de Jong P."/>
            <person name="Grimwood J."/>
            <person name="Chapman J.A."/>
            <person name="Shapiro H."/>
            <person name="Aerts A."/>
            <person name="Otillar R.P."/>
            <person name="Terry A.Y."/>
            <person name="Boore J.L."/>
            <person name="Grigoriev I.V."/>
            <person name="Lindberg D.R."/>
            <person name="Seaver E.C."/>
            <person name="Weisblat D.A."/>
            <person name="Putnam N.H."/>
            <person name="Rokhsar D.S."/>
        </authorList>
    </citation>
    <scope>NUCLEOTIDE SEQUENCE</scope>
    <source>
        <strain evidence="2 4">I ESC-2004</strain>
    </source>
</reference>
<dbReference type="InterPro" id="IPR040772">
    <property type="entry name" value="C19orf47_SAM"/>
</dbReference>
<dbReference type="InterPro" id="IPR013761">
    <property type="entry name" value="SAM/pointed_sf"/>
</dbReference>
<organism evidence="2">
    <name type="scientific">Capitella teleta</name>
    <name type="common">Polychaete worm</name>
    <dbReference type="NCBI Taxonomy" id="283909"/>
    <lineage>
        <taxon>Eukaryota</taxon>
        <taxon>Metazoa</taxon>
        <taxon>Spiralia</taxon>
        <taxon>Lophotrochozoa</taxon>
        <taxon>Annelida</taxon>
        <taxon>Polychaeta</taxon>
        <taxon>Sedentaria</taxon>
        <taxon>Scolecida</taxon>
        <taxon>Capitellidae</taxon>
        <taxon>Capitella</taxon>
    </lineage>
</organism>
<dbReference type="Gene3D" id="1.10.150.50">
    <property type="entry name" value="Transcription Factor, Ets-1"/>
    <property type="match status" value="1"/>
</dbReference>
<gene>
    <name evidence="2" type="ORF">CAPTEDRAFT_77885</name>
</gene>
<evidence type="ECO:0000313" key="3">
    <source>
        <dbReference type="EnsemblMetazoa" id="CapteP77885"/>
    </source>
</evidence>
<keyword evidence="4" id="KW-1185">Reference proteome</keyword>
<feature type="compositionally biased region" description="Low complexity" evidence="1">
    <location>
        <begin position="104"/>
        <end position="115"/>
    </location>
</feature>
<accession>R7U9V5</accession>
<dbReference type="EMBL" id="KB303655">
    <property type="protein sequence ID" value="ELU02901.1"/>
    <property type="molecule type" value="Genomic_DNA"/>
</dbReference>
<dbReference type="PANTHER" id="PTHR21359">
    <property type="entry name" value="DUF5577 DOMAIN-CONTAINING PROTEIN"/>
    <property type="match status" value="1"/>
</dbReference>
<dbReference type="InterPro" id="IPR039161">
    <property type="entry name" value="C19orf47-like"/>
</dbReference>
<evidence type="ECO:0000313" key="4">
    <source>
        <dbReference type="Proteomes" id="UP000014760"/>
    </source>
</evidence>
<feature type="region of interest" description="Disordered" evidence="1">
    <location>
        <begin position="66"/>
        <end position="85"/>
    </location>
</feature>
<feature type="region of interest" description="Disordered" evidence="1">
    <location>
        <begin position="92"/>
        <end position="127"/>
    </location>
</feature>
<feature type="non-terminal residue" evidence="2">
    <location>
        <position position="1"/>
    </location>
</feature>
<proteinExistence type="predicted"/>
<dbReference type="Pfam" id="PF18017">
    <property type="entry name" value="SAM_4"/>
    <property type="match status" value="1"/>
</dbReference>
<dbReference type="GO" id="GO:0005634">
    <property type="term" value="C:nucleus"/>
    <property type="evidence" value="ECO:0007669"/>
    <property type="project" value="TreeGrafter"/>
</dbReference>
<dbReference type="EnsemblMetazoa" id="CapteT77885">
    <property type="protein sequence ID" value="CapteP77885"/>
    <property type="gene ID" value="CapteG77885"/>
</dbReference>
<protein>
    <submittedName>
        <fullName evidence="2 3">Uncharacterized protein</fullName>
    </submittedName>
</protein>